<keyword evidence="1" id="KW-1133">Transmembrane helix</keyword>
<comment type="caution">
    <text evidence="3">The sequence shown here is derived from an EMBL/GenBank/DDBJ whole genome shotgun (WGS) entry which is preliminary data.</text>
</comment>
<dbReference type="PANTHER" id="PTHR34473:SF2">
    <property type="entry name" value="UPF0699 TRANSMEMBRANE PROTEIN YDBT"/>
    <property type="match status" value="1"/>
</dbReference>
<evidence type="ECO:0000313" key="3">
    <source>
        <dbReference type="EMBL" id="OIJ14761.1"/>
    </source>
</evidence>
<evidence type="ECO:0000256" key="1">
    <source>
        <dbReference type="SAM" id="Phobius"/>
    </source>
</evidence>
<feature type="transmembrane region" description="Helical" evidence="1">
    <location>
        <begin position="220"/>
        <end position="245"/>
    </location>
</feature>
<dbReference type="InterPro" id="IPR005182">
    <property type="entry name" value="YdbS-like_PH"/>
</dbReference>
<sequence>MFKGKRLHPVSIFFLSFSALKELLVPFFAAFIFGRGAAPMGTPFNLYFIIGVFLLLFIYGYLKWLTFTYEVNEKELEIKTGILVKKHRFIQKERVYSIDITSSVFQRLFHLVTVNIETAGGGHEPEVRLAAIRKQEAYKIKRKLLFKQSTEPSVLNDLEKSKASVDTLWTLTRKDLIITALTSSGIGIVFMAILALITQLENLLSEGLIVYTFGYLFESSVVVIIFILIIILIIAWLISILATLLKYGGFKIMKKGDEIEITRGLIEKRHLTLSLNRITAIRIVESVLRQPFGLATIYVESAGGGSKDEQFLRYCFL</sequence>
<accession>A0A1S2LQH7</accession>
<evidence type="ECO:0000259" key="2">
    <source>
        <dbReference type="Pfam" id="PF03703"/>
    </source>
</evidence>
<dbReference type="OrthoDB" id="2195155at2"/>
<reference evidence="3 4" key="1">
    <citation type="submission" date="2016-10" db="EMBL/GenBank/DDBJ databases">
        <title>Draft genome sequences of four alkaliphilic bacteria belonging to the Anaerobacillus genus.</title>
        <authorList>
            <person name="Bassil N.M."/>
            <person name="Lloyd J.R."/>
        </authorList>
    </citation>
    <scope>NUCLEOTIDE SEQUENCE [LARGE SCALE GENOMIC DNA]</scope>
    <source>
        <strain evidence="3 4">DSM 18345</strain>
    </source>
</reference>
<feature type="domain" description="YdbS-like PH" evidence="2">
    <location>
        <begin position="64"/>
        <end position="143"/>
    </location>
</feature>
<organism evidence="3 4">
    <name type="scientific">Anaerobacillus alkalilacustris</name>
    <dbReference type="NCBI Taxonomy" id="393763"/>
    <lineage>
        <taxon>Bacteria</taxon>
        <taxon>Bacillati</taxon>
        <taxon>Bacillota</taxon>
        <taxon>Bacilli</taxon>
        <taxon>Bacillales</taxon>
        <taxon>Bacillaceae</taxon>
        <taxon>Anaerobacillus</taxon>
    </lineage>
</organism>
<dbReference type="Pfam" id="PF03703">
    <property type="entry name" value="bPH_2"/>
    <property type="match status" value="2"/>
</dbReference>
<feature type="domain" description="YdbS-like PH" evidence="2">
    <location>
        <begin position="253"/>
        <end position="306"/>
    </location>
</feature>
<dbReference type="PANTHER" id="PTHR34473">
    <property type="entry name" value="UPF0699 TRANSMEMBRANE PROTEIN YDBS"/>
    <property type="match status" value="1"/>
</dbReference>
<evidence type="ECO:0000313" key="4">
    <source>
        <dbReference type="Proteomes" id="UP000179524"/>
    </source>
</evidence>
<feature type="transmembrane region" description="Helical" evidence="1">
    <location>
        <begin position="176"/>
        <end position="200"/>
    </location>
</feature>
<keyword evidence="1" id="KW-0812">Transmembrane</keyword>
<protein>
    <recommendedName>
        <fullName evidence="2">YdbS-like PH domain-containing protein</fullName>
    </recommendedName>
</protein>
<keyword evidence="4" id="KW-1185">Reference proteome</keyword>
<keyword evidence="1" id="KW-0472">Membrane</keyword>
<feature type="transmembrane region" description="Helical" evidence="1">
    <location>
        <begin position="12"/>
        <end position="32"/>
    </location>
</feature>
<gene>
    <name evidence="3" type="ORF">BKP37_07210</name>
</gene>
<proteinExistence type="predicted"/>
<dbReference type="AlphaFoldDB" id="A0A1S2LQH7"/>
<dbReference type="EMBL" id="MLQR01000016">
    <property type="protein sequence ID" value="OIJ14761.1"/>
    <property type="molecule type" value="Genomic_DNA"/>
</dbReference>
<name>A0A1S2LQH7_9BACI</name>
<feature type="transmembrane region" description="Helical" evidence="1">
    <location>
        <begin position="44"/>
        <end position="62"/>
    </location>
</feature>
<dbReference type="RefSeq" id="WP_071308928.1">
    <property type="nucleotide sequence ID" value="NZ_MLQR01000016.1"/>
</dbReference>
<dbReference type="Proteomes" id="UP000179524">
    <property type="component" value="Unassembled WGS sequence"/>
</dbReference>